<sequence length="173" mass="19986">MKVLAIGDPEDVTDKPEPSKYAYQRDFAANFKKHLGFLLVGTRSPIEVNEELKTMGRFQARNVKEDNKRRRYLFHFARDGEGRSGTIISGAVMNGGAVMEDVRNRLSEENWVSENVFETPFKTERGKEYNDNDSFIQSVVLDAIDADEKRVFKYVLNLHRAYMKEKKTITKVQ</sequence>
<gene>
    <name evidence="1" type="ORF">KR093_001348</name>
</gene>
<evidence type="ECO:0000313" key="2">
    <source>
        <dbReference type="Proteomes" id="UP001200034"/>
    </source>
</evidence>
<name>A0AAD4JSI3_9MUSC</name>
<dbReference type="AlphaFoldDB" id="A0AAD4JSI3"/>
<evidence type="ECO:0000313" key="1">
    <source>
        <dbReference type="EMBL" id="KAH8354920.1"/>
    </source>
</evidence>
<reference evidence="1" key="1">
    <citation type="journal article" date="2021" name="Mol. Ecol. Resour.">
        <title>Phylogenomic analyses of the genus Drosophila reveals genomic signals of climate adaptation.</title>
        <authorList>
            <person name="Li F."/>
            <person name="Rane R.V."/>
            <person name="Luria V."/>
            <person name="Xiong Z."/>
            <person name="Chen J."/>
            <person name="Li Z."/>
            <person name="Catullo R.A."/>
            <person name="Griffin P.C."/>
            <person name="Schiffer M."/>
            <person name="Pearce S."/>
            <person name="Lee S.F."/>
            <person name="McElroy K."/>
            <person name="Stocker A."/>
            <person name="Shirriffs J."/>
            <person name="Cockerell F."/>
            <person name="Coppin C."/>
            <person name="Sgro C.M."/>
            <person name="Karger A."/>
            <person name="Cain J.W."/>
            <person name="Weber J.A."/>
            <person name="Santpere G."/>
            <person name="Kirschner M.W."/>
            <person name="Hoffmann A.A."/>
            <person name="Oakeshott J.G."/>
            <person name="Zhang G."/>
        </authorList>
    </citation>
    <scope>NUCLEOTIDE SEQUENCE</scope>
    <source>
        <strain evidence="1">BGI-SZ-2011g</strain>
    </source>
</reference>
<protein>
    <submittedName>
        <fullName evidence="1">Uncharacterized protein</fullName>
    </submittedName>
</protein>
<dbReference type="EMBL" id="JAJJHW010003889">
    <property type="protein sequence ID" value="KAH8354920.1"/>
    <property type="molecule type" value="Genomic_DNA"/>
</dbReference>
<accession>A0AAD4JSI3</accession>
<comment type="caution">
    <text evidence="1">The sequence shown here is derived from an EMBL/GenBank/DDBJ whole genome shotgun (WGS) entry which is preliminary data.</text>
</comment>
<proteinExistence type="predicted"/>
<keyword evidence="2" id="KW-1185">Reference proteome</keyword>
<dbReference type="Proteomes" id="UP001200034">
    <property type="component" value="Unassembled WGS sequence"/>
</dbReference>
<organism evidence="1 2">
    <name type="scientific">Drosophila rubida</name>
    <dbReference type="NCBI Taxonomy" id="30044"/>
    <lineage>
        <taxon>Eukaryota</taxon>
        <taxon>Metazoa</taxon>
        <taxon>Ecdysozoa</taxon>
        <taxon>Arthropoda</taxon>
        <taxon>Hexapoda</taxon>
        <taxon>Insecta</taxon>
        <taxon>Pterygota</taxon>
        <taxon>Neoptera</taxon>
        <taxon>Endopterygota</taxon>
        <taxon>Diptera</taxon>
        <taxon>Brachycera</taxon>
        <taxon>Muscomorpha</taxon>
        <taxon>Ephydroidea</taxon>
        <taxon>Drosophilidae</taxon>
        <taxon>Drosophila</taxon>
    </lineage>
</organism>